<organism evidence="1 2">
    <name type="scientific">Camellia lanceoleosa</name>
    <dbReference type="NCBI Taxonomy" id="1840588"/>
    <lineage>
        <taxon>Eukaryota</taxon>
        <taxon>Viridiplantae</taxon>
        <taxon>Streptophyta</taxon>
        <taxon>Embryophyta</taxon>
        <taxon>Tracheophyta</taxon>
        <taxon>Spermatophyta</taxon>
        <taxon>Magnoliopsida</taxon>
        <taxon>eudicotyledons</taxon>
        <taxon>Gunneridae</taxon>
        <taxon>Pentapetalae</taxon>
        <taxon>asterids</taxon>
        <taxon>Ericales</taxon>
        <taxon>Theaceae</taxon>
        <taxon>Camellia</taxon>
    </lineage>
</organism>
<reference evidence="1 2" key="1">
    <citation type="journal article" date="2022" name="Plant J.">
        <title>Chromosome-level genome of Camellia lanceoleosa provides a valuable resource for understanding genome evolution and self-incompatibility.</title>
        <authorList>
            <person name="Gong W."/>
            <person name="Xiao S."/>
            <person name="Wang L."/>
            <person name="Liao Z."/>
            <person name="Chang Y."/>
            <person name="Mo W."/>
            <person name="Hu G."/>
            <person name="Li W."/>
            <person name="Zhao G."/>
            <person name="Zhu H."/>
            <person name="Hu X."/>
            <person name="Ji K."/>
            <person name="Xiang X."/>
            <person name="Song Q."/>
            <person name="Yuan D."/>
            <person name="Jin S."/>
            <person name="Zhang L."/>
        </authorList>
    </citation>
    <scope>NUCLEOTIDE SEQUENCE [LARGE SCALE GENOMIC DNA]</scope>
    <source>
        <strain evidence="1">SQ_2022a</strain>
    </source>
</reference>
<name>A0ACC0HED1_9ERIC</name>
<protein>
    <submittedName>
        <fullName evidence="1">Beta-galactosidase 2</fullName>
    </submittedName>
</protein>
<evidence type="ECO:0000313" key="2">
    <source>
        <dbReference type="Proteomes" id="UP001060215"/>
    </source>
</evidence>
<proteinExistence type="predicted"/>
<sequence length="117" mass="13173">MDGSKQRFEALGEAERYTEFGGVVPCRPVEDLAFSVARFIQNNGSFMNYYMTVAGLFIAISYDYDALIDEYGLLREPKWGHLTNLHKAIKQCEPALVSSYPALTWPGNNLEEPCTGR</sequence>
<evidence type="ECO:0000313" key="1">
    <source>
        <dbReference type="EMBL" id="KAI8010371.1"/>
    </source>
</evidence>
<accession>A0ACC0HED1</accession>
<gene>
    <name evidence="1" type="ORF">LOK49_LG06G01434</name>
</gene>
<dbReference type="EMBL" id="CM045762">
    <property type="protein sequence ID" value="KAI8010371.1"/>
    <property type="molecule type" value="Genomic_DNA"/>
</dbReference>
<keyword evidence="2" id="KW-1185">Reference proteome</keyword>
<dbReference type="Proteomes" id="UP001060215">
    <property type="component" value="Chromosome 5"/>
</dbReference>
<comment type="caution">
    <text evidence="1">The sequence shown here is derived from an EMBL/GenBank/DDBJ whole genome shotgun (WGS) entry which is preliminary data.</text>
</comment>